<evidence type="ECO:0000256" key="3">
    <source>
        <dbReference type="ARBA" id="ARBA00022630"/>
    </source>
</evidence>
<evidence type="ECO:0000313" key="8">
    <source>
        <dbReference type="EMBL" id="TSP13420.1"/>
    </source>
</evidence>
<dbReference type="EMBL" id="VCIZ01000003">
    <property type="protein sequence ID" value="TSP13420.1"/>
    <property type="molecule type" value="Genomic_DNA"/>
</dbReference>
<evidence type="ECO:0000259" key="6">
    <source>
        <dbReference type="Pfam" id="PF02770"/>
    </source>
</evidence>
<evidence type="ECO:0000259" key="5">
    <source>
        <dbReference type="Pfam" id="PF00441"/>
    </source>
</evidence>
<dbReference type="GO" id="GO:0050660">
    <property type="term" value="F:flavin adenine dinucleotide binding"/>
    <property type="evidence" value="ECO:0007669"/>
    <property type="project" value="InterPro"/>
</dbReference>
<sequence length="386" mass="41814">MNFTLTPEQQEFQDAVSRFAEKELRPGAHQRAHTDAYPWDVAKKMAAQGLLGITIAEADGGQGGTLMDAIIAIQAVAAHCPRSADVIQAGNFGAIRVLAEYGSVAQKARWLAPLLEGGALISVGMTEPEAGSAVTELKTSATPDGAGFRINGSKVFTTHGPHADVILAYVRFGPGVGGIGSVLIDTKAQGVRIGQRSKFMSGEEWAQIYFDDVYVAPEDVLLGEGGFKKQIAGFNVERMGNTARSLALGRYAYEEARQWAMQRKQFGRLLCEFQGLQWKFAEMKMKLDAGQLLLYRAAANADSGIPSAEETAIAKAFCNQAGFDIANEAIQVMGGMGYSQEALVEYCQRRCRGWMIAGGSIEILKNRIAESVFERTFSQRPERARA</sequence>
<dbReference type="Gene3D" id="1.10.540.10">
    <property type="entry name" value="Acyl-CoA dehydrogenase/oxidase, N-terminal domain"/>
    <property type="match status" value="1"/>
</dbReference>
<reference evidence="8 10" key="1">
    <citation type="submission" date="2019-05" db="EMBL/GenBank/DDBJ databases">
        <title>Whole genome sequence analysis of Cupriavidus campinensis S14E4C strain.</title>
        <authorList>
            <person name="Abbaszade G."/>
            <person name="Szabo A."/>
            <person name="Toumi M."/>
            <person name="Toth E."/>
        </authorList>
    </citation>
    <scope>NUCLEOTIDE SEQUENCE [LARGE SCALE GENOMIC DNA]</scope>
    <source>
        <strain evidence="8 10">S14E4C</strain>
    </source>
</reference>
<dbReference type="GO" id="GO:0003995">
    <property type="term" value="F:acyl-CoA dehydrogenase activity"/>
    <property type="evidence" value="ECO:0007669"/>
    <property type="project" value="TreeGrafter"/>
</dbReference>
<dbReference type="EMBL" id="CP097331">
    <property type="protein sequence ID" value="URF07778.1"/>
    <property type="molecule type" value="Genomic_DNA"/>
</dbReference>
<proteinExistence type="inferred from homology"/>
<dbReference type="InterPro" id="IPR037069">
    <property type="entry name" value="AcylCoA_DH/ox_N_sf"/>
</dbReference>
<dbReference type="InterPro" id="IPR013786">
    <property type="entry name" value="AcylCoA_DH/ox_N"/>
</dbReference>
<dbReference type="RefSeq" id="WP_144196986.1">
    <property type="nucleotide sequence ID" value="NZ_CAJPVH010000004.1"/>
</dbReference>
<evidence type="ECO:0000256" key="2">
    <source>
        <dbReference type="ARBA" id="ARBA00009347"/>
    </source>
</evidence>
<reference evidence="9" key="2">
    <citation type="journal article" date="2022" name="Microbiol. Resour. Announc.">
        <title>Genome Sequence of Cupriavidus campinensis Strain G5, a Member of a Bacterial Consortium Capable of Polyethylene Degradation.</title>
        <authorList>
            <person name="Schneider B."/>
            <person name="Pfeiffer F."/>
            <person name="Dyall-Smith M."/>
            <person name="Kunte H.J."/>
        </authorList>
    </citation>
    <scope>NUCLEOTIDE SEQUENCE</scope>
    <source>
        <strain evidence="9">G5</strain>
    </source>
</reference>
<name>A0AAE9I6R8_9BURK</name>
<feature type="domain" description="Acyl-CoA dehydrogenase/oxidase C-terminal" evidence="5">
    <location>
        <begin position="225"/>
        <end position="372"/>
    </location>
</feature>
<dbReference type="Proteomes" id="UP001056132">
    <property type="component" value="Chromosome 2"/>
</dbReference>
<keyword evidence="4" id="KW-0274">FAD</keyword>
<keyword evidence="10" id="KW-1185">Reference proteome</keyword>
<dbReference type="Pfam" id="PF00441">
    <property type="entry name" value="Acyl-CoA_dh_1"/>
    <property type="match status" value="1"/>
</dbReference>
<evidence type="ECO:0000313" key="10">
    <source>
        <dbReference type="Proteomes" id="UP000318943"/>
    </source>
</evidence>
<dbReference type="GO" id="GO:0046359">
    <property type="term" value="P:butyrate catabolic process"/>
    <property type="evidence" value="ECO:0007669"/>
    <property type="project" value="TreeGrafter"/>
</dbReference>
<accession>A0AAE9I6R8</accession>
<dbReference type="CDD" id="cd00567">
    <property type="entry name" value="ACAD"/>
    <property type="match status" value="1"/>
</dbReference>
<dbReference type="PANTHER" id="PTHR43884:SF12">
    <property type="entry name" value="ISOVALERYL-COA DEHYDROGENASE, MITOCHONDRIAL-RELATED"/>
    <property type="match status" value="1"/>
</dbReference>
<dbReference type="InterPro" id="IPR009100">
    <property type="entry name" value="AcylCoA_DH/oxidase_NM_dom_sf"/>
</dbReference>
<comment type="cofactor">
    <cofactor evidence="1">
        <name>FAD</name>
        <dbReference type="ChEBI" id="CHEBI:57692"/>
    </cofactor>
</comment>
<dbReference type="Proteomes" id="UP000318943">
    <property type="component" value="Unassembled WGS sequence"/>
</dbReference>
<dbReference type="Pfam" id="PF02770">
    <property type="entry name" value="Acyl-CoA_dh_M"/>
    <property type="match status" value="1"/>
</dbReference>
<gene>
    <name evidence="8" type="ORF">FGG12_07180</name>
    <name evidence="9" type="ORF">M5D45_21665</name>
</gene>
<dbReference type="Gene3D" id="1.20.140.10">
    <property type="entry name" value="Butyryl-CoA Dehydrogenase, subunit A, domain 3"/>
    <property type="match status" value="1"/>
</dbReference>
<evidence type="ECO:0000313" key="11">
    <source>
        <dbReference type="Proteomes" id="UP001056132"/>
    </source>
</evidence>
<evidence type="ECO:0000313" key="9">
    <source>
        <dbReference type="EMBL" id="URF07778.1"/>
    </source>
</evidence>
<dbReference type="GO" id="GO:0033539">
    <property type="term" value="P:fatty acid beta-oxidation using acyl-CoA dehydrogenase"/>
    <property type="evidence" value="ECO:0007669"/>
    <property type="project" value="TreeGrafter"/>
</dbReference>
<reference evidence="9" key="3">
    <citation type="submission" date="2022-05" db="EMBL/GenBank/DDBJ databases">
        <authorList>
            <person name="Kunte H.-J."/>
        </authorList>
    </citation>
    <scope>NUCLEOTIDE SEQUENCE</scope>
    <source>
        <strain evidence="9">G5</strain>
    </source>
</reference>
<dbReference type="InterPro" id="IPR036250">
    <property type="entry name" value="AcylCo_DH-like_C"/>
</dbReference>
<dbReference type="KEGG" id="ccam:M5D45_21665"/>
<evidence type="ECO:0000256" key="4">
    <source>
        <dbReference type="ARBA" id="ARBA00022827"/>
    </source>
</evidence>
<dbReference type="Pfam" id="PF02771">
    <property type="entry name" value="Acyl-CoA_dh_N"/>
    <property type="match status" value="1"/>
</dbReference>
<keyword evidence="3" id="KW-0285">Flavoprotein</keyword>
<organism evidence="9 11">
    <name type="scientific">Cupriavidus campinensis</name>
    <dbReference type="NCBI Taxonomy" id="151783"/>
    <lineage>
        <taxon>Bacteria</taxon>
        <taxon>Pseudomonadati</taxon>
        <taxon>Pseudomonadota</taxon>
        <taxon>Betaproteobacteria</taxon>
        <taxon>Burkholderiales</taxon>
        <taxon>Burkholderiaceae</taxon>
        <taxon>Cupriavidus</taxon>
    </lineage>
</organism>
<dbReference type="SUPFAM" id="SSF47203">
    <property type="entry name" value="Acyl-CoA dehydrogenase C-terminal domain-like"/>
    <property type="match status" value="1"/>
</dbReference>
<feature type="domain" description="Acyl-CoA dehydrogenase/oxidase N-terminal" evidence="7">
    <location>
        <begin position="6"/>
        <end position="117"/>
    </location>
</feature>
<feature type="domain" description="Acyl-CoA oxidase/dehydrogenase middle" evidence="6">
    <location>
        <begin position="123"/>
        <end position="213"/>
    </location>
</feature>
<dbReference type="InterPro" id="IPR009075">
    <property type="entry name" value="AcylCo_DH/oxidase_C"/>
</dbReference>
<dbReference type="Gene3D" id="2.40.110.10">
    <property type="entry name" value="Butyryl-CoA Dehydrogenase, subunit A, domain 2"/>
    <property type="match status" value="1"/>
</dbReference>
<dbReference type="PANTHER" id="PTHR43884">
    <property type="entry name" value="ACYL-COA DEHYDROGENASE"/>
    <property type="match status" value="1"/>
</dbReference>
<evidence type="ECO:0000256" key="1">
    <source>
        <dbReference type="ARBA" id="ARBA00001974"/>
    </source>
</evidence>
<evidence type="ECO:0000259" key="7">
    <source>
        <dbReference type="Pfam" id="PF02771"/>
    </source>
</evidence>
<dbReference type="AlphaFoldDB" id="A0AAE9I6R8"/>
<protein>
    <submittedName>
        <fullName evidence="9">Acyl-CoA dehydrogenase</fullName>
    </submittedName>
</protein>
<dbReference type="InterPro" id="IPR046373">
    <property type="entry name" value="Acyl-CoA_Oxase/DH_mid-dom_sf"/>
</dbReference>
<dbReference type="InterPro" id="IPR006091">
    <property type="entry name" value="Acyl-CoA_Oxase/DH_mid-dom"/>
</dbReference>
<comment type="similarity">
    <text evidence="2">Belongs to the acyl-CoA dehydrogenase family.</text>
</comment>
<dbReference type="SUPFAM" id="SSF56645">
    <property type="entry name" value="Acyl-CoA dehydrogenase NM domain-like"/>
    <property type="match status" value="1"/>
</dbReference>